<dbReference type="RefSeq" id="WP_035597669.1">
    <property type="nucleotide sequence ID" value="NZ_ARYM01000010.1"/>
</dbReference>
<dbReference type="EMBL" id="ARYM01000010">
    <property type="protein sequence ID" value="KCZ98438.1"/>
    <property type="molecule type" value="Genomic_DNA"/>
</dbReference>
<feature type="transmembrane region" description="Helical" evidence="1">
    <location>
        <begin position="12"/>
        <end position="37"/>
    </location>
</feature>
<dbReference type="AlphaFoldDB" id="A0A062VG53"/>
<protein>
    <submittedName>
        <fullName evidence="2">Uncharacterized protein</fullName>
    </submittedName>
</protein>
<name>A0A062VG53_9PROT</name>
<evidence type="ECO:0000256" key="1">
    <source>
        <dbReference type="SAM" id="Phobius"/>
    </source>
</evidence>
<keyword evidence="1" id="KW-0812">Transmembrane</keyword>
<evidence type="ECO:0000313" key="3">
    <source>
        <dbReference type="Proteomes" id="UP000027100"/>
    </source>
</evidence>
<proteinExistence type="predicted"/>
<accession>A0A062VG53</accession>
<comment type="caution">
    <text evidence="2">The sequence shown here is derived from an EMBL/GenBank/DDBJ whole genome shotgun (WGS) entry which is preliminary data.</text>
</comment>
<gene>
    <name evidence="2" type="ORF">HPO_09505</name>
</gene>
<dbReference type="eggNOG" id="ENOG5032RGR">
    <property type="taxonomic scope" value="Bacteria"/>
</dbReference>
<organism evidence="2 3">
    <name type="scientific">Hyphomonas polymorpha PS728</name>
    <dbReference type="NCBI Taxonomy" id="1280954"/>
    <lineage>
        <taxon>Bacteria</taxon>
        <taxon>Pseudomonadati</taxon>
        <taxon>Pseudomonadota</taxon>
        <taxon>Alphaproteobacteria</taxon>
        <taxon>Hyphomonadales</taxon>
        <taxon>Hyphomonadaceae</taxon>
        <taxon>Hyphomonas</taxon>
    </lineage>
</organism>
<keyword evidence="3" id="KW-1185">Reference proteome</keyword>
<keyword evidence="1" id="KW-0472">Membrane</keyword>
<reference evidence="2 3" key="1">
    <citation type="journal article" date="2014" name="Antonie Van Leeuwenhoek">
        <title>Hyphomonas beringensis sp. nov. and Hyphomonas chukchiensis sp. nov., isolated from surface seawater of the Bering Sea and Chukchi Sea.</title>
        <authorList>
            <person name="Li C."/>
            <person name="Lai Q."/>
            <person name="Li G."/>
            <person name="Dong C."/>
            <person name="Wang J."/>
            <person name="Liao Y."/>
            <person name="Shao Z."/>
        </authorList>
    </citation>
    <scope>NUCLEOTIDE SEQUENCE [LARGE SCALE GENOMIC DNA]</scope>
    <source>
        <strain evidence="2 3">PS728</strain>
    </source>
</reference>
<dbReference type="OrthoDB" id="7065374at2"/>
<sequence length="167" mass="18239">MSIDLVSLVRIVPAIVAIIAAVGLVVGIASGLIPVLLRLGRGLNARKVAIFATGPNLAALENVLTDSRLFKAKNIVVVNSRSELGRAETASVFVVYWAAWKDHIDDIIRLKKDSTALLIYAPQVDGYIPKEAIEKLELERNVVISNFRGRMLNDLIVAMMATAYEKK</sequence>
<dbReference type="Proteomes" id="UP000027100">
    <property type="component" value="Unassembled WGS sequence"/>
</dbReference>
<evidence type="ECO:0000313" key="2">
    <source>
        <dbReference type="EMBL" id="KCZ98438.1"/>
    </source>
</evidence>
<keyword evidence="1" id="KW-1133">Transmembrane helix</keyword>